<dbReference type="RefSeq" id="XP_001888044.1">
    <property type="nucleotide sequence ID" value="XM_001888009.1"/>
</dbReference>
<evidence type="ECO:0000313" key="1">
    <source>
        <dbReference type="EMBL" id="EDR01337.1"/>
    </source>
</evidence>
<organism evidence="2">
    <name type="scientific">Laccaria bicolor (strain S238N-H82 / ATCC MYA-4686)</name>
    <name type="common">Bicoloured deceiver</name>
    <name type="synonym">Laccaria laccata var. bicolor</name>
    <dbReference type="NCBI Taxonomy" id="486041"/>
    <lineage>
        <taxon>Eukaryota</taxon>
        <taxon>Fungi</taxon>
        <taxon>Dikarya</taxon>
        <taxon>Basidiomycota</taxon>
        <taxon>Agaricomycotina</taxon>
        <taxon>Agaricomycetes</taxon>
        <taxon>Agaricomycetidae</taxon>
        <taxon>Agaricales</taxon>
        <taxon>Agaricineae</taxon>
        <taxon>Hydnangiaceae</taxon>
        <taxon>Laccaria</taxon>
    </lineage>
</organism>
<dbReference type="GeneID" id="6083651"/>
<dbReference type="KEGG" id="lbc:LACBIDRAFT_333365"/>
<dbReference type="InParanoid" id="B0DVP2"/>
<dbReference type="EMBL" id="DS547140">
    <property type="protein sequence ID" value="EDR01337.1"/>
    <property type="molecule type" value="Genomic_DNA"/>
</dbReference>
<protein>
    <submittedName>
        <fullName evidence="1">Predicted protein</fullName>
    </submittedName>
</protein>
<sequence length="104" mass="12202">MLSSAFSNTPRRSDAYQVYGVIRFKLHNKMRSSRRGAENLNFRFHFSLIFYLMFEIFKEGRFTVLIFLRKTDQNENPTTILRRDSTVPVSQVRLKTATCSAMTP</sequence>
<dbReference type="AlphaFoldDB" id="B0DVP2"/>
<dbReference type="Proteomes" id="UP000001194">
    <property type="component" value="Unassembled WGS sequence"/>
</dbReference>
<proteinExistence type="predicted"/>
<reference evidence="1 2" key="1">
    <citation type="journal article" date="2008" name="Nature">
        <title>The genome of Laccaria bicolor provides insights into mycorrhizal symbiosis.</title>
        <authorList>
            <person name="Martin F."/>
            <person name="Aerts A."/>
            <person name="Ahren D."/>
            <person name="Brun A."/>
            <person name="Danchin E.G.J."/>
            <person name="Duchaussoy F."/>
            <person name="Gibon J."/>
            <person name="Kohler A."/>
            <person name="Lindquist E."/>
            <person name="Pereda V."/>
            <person name="Salamov A."/>
            <person name="Shapiro H.J."/>
            <person name="Wuyts J."/>
            <person name="Blaudez D."/>
            <person name="Buee M."/>
            <person name="Brokstein P."/>
            <person name="Canbaeck B."/>
            <person name="Cohen D."/>
            <person name="Courty P.E."/>
            <person name="Coutinho P.M."/>
            <person name="Delaruelle C."/>
            <person name="Detter J.C."/>
            <person name="Deveau A."/>
            <person name="DiFazio S."/>
            <person name="Duplessis S."/>
            <person name="Fraissinet-Tachet L."/>
            <person name="Lucic E."/>
            <person name="Frey-Klett P."/>
            <person name="Fourrey C."/>
            <person name="Feussner I."/>
            <person name="Gay G."/>
            <person name="Grimwood J."/>
            <person name="Hoegger P.J."/>
            <person name="Jain P."/>
            <person name="Kilaru S."/>
            <person name="Labbe J."/>
            <person name="Lin Y.C."/>
            <person name="Legue V."/>
            <person name="Le Tacon F."/>
            <person name="Marmeisse R."/>
            <person name="Melayah D."/>
            <person name="Montanini B."/>
            <person name="Muratet M."/>
            <person name="Nehls U."/>
            <person name="Niculita-Hirzel H."/>
            <person name="Oudot-Le Secq M.P."/>
            <person name="Peter M."/>
            <person name="Quesneville H."/>
            <person name="Rajashekar B."/>
            <person name="Reich M."/>
            <person name="Rouhier N."/>
            <person name="Schmutz J."/>
            <person name="Yin T."/>
            <person name="Chalot M."/>
            <person name="Henrissat B."/>
            <person name="Kuees U."/>
            <person name="Lucas S."/>
            <person name="Van de Peer Y."/>
            <person name="Podila G.K."/>
            <person name="Polle A."/>
            <person name="Pukkila P.J."/>
            <person name="Richardson P.M."/>
            <person name="Rouze P."/>
            <person name="Sanders I.R."/>
            <person name="Stajich J.E."/>
            <person name="Tunlid A."/>
            <person name="Tuskan G."/>
            <person name="Grigoriev I.V."/>
        </authorList>
    </citation>
    <scope>NUCLEOTIDE SEQUENCE [LARGE SCALE GENOMIC DNA]</scope>
    <source>
        <strain evidence="2">S238N-H82 / ATCC MYA-4686</strain>
    </source>
</reference>
<evidence type="ECO:0000313" key="2">
    <source>
        <dbReference type="Proteomes" id="UP000001194"/>
    </source>
</evidence>
<name>B0DVP2_LACBS</name>
<gene>
    <name evidence="1" type="ORF">LACBIDRAFT_333365</name>
</gene>
<dbReference type="HOGENOM" id="CLU_2250609_0_0_1"/>
<accession>B0DVP2</accession>
<keyword evidence="2" id="KW-1185">Reference proteome</keyword>